<dbReference type="EMBL" id="CR382125">
    <property type="protein sequence ID" value="CAR56757.1"/>
    <property type="molecule type" value="Genomic_DNA"/>
</dbReference>
<evidence type="ECO:0000313" key="2">
    <source>
        <dbReference type="Proteomes" id="UP000000598"/>
    </source>
</evidence>
<dbReference type="KEGG" id="kla:KLLA0_E23805g"/>
<proteinExistence type="predicted"/>
<dbReference type="AlphaFoldDB" id="B4UN86"/>
<sequence>MIISIRDEKRKHSKIYPFHNLTLLQPAQAQPVPHLHLVGLPLLPAAPQQEEALSLTALAVLDLVVQQLLTAPLSATFFEQQLIGYCFILIIV</sequence>
<name>B4UN86_KLULA</name>
<dbReference type="HOGENOM" id="CLU_2413568_0_0_1"/>
<reference evidence="1 2" key="1">
    <citation type="journal article" date="2004" name="Nature">
        <title>Genome evolution in yeasts.</title>
        <authorList>
            <consortium name="Genolevures"/>
            <person name="Dujon B."/>
            <person name="Sherman D."/>
            <person name="Fischer G."/>
            <person name="Durrens P."/>
            <person name="Casaregola S."/>
            <person name="Lafontaine I."/>
            <person name="de Montigny J."/>
            <person name="Marck C."/>
            <person name="Neuveglise C."/>
            <person name="Talla E."/>
            <person name="Goffard N."/>
            <person name="Frangeul L."/>
            <person name="Aigle M."/>
            <person name="Anthouard V."/>
            <person name="Babour A."/>
            <person name="Barbe V."/>
            <person name="Barnay S."/>
            <person name="Blanchin S."/>
            <person name="Beckerich J.M."/>
            <person name="Beyne E."/>
            <person name="Bleykasten C."/>
            <person name="Boisrame A."/>
            <person name="Boyer J."/>
            <person name="Cattolico L."/>
            <person name="Confanioleri F."/>
            <person name="de Daruvar A."/>
            <person name="Despons L."/>
            <person name="Fabre E."/>
            <person name="Fairhead C."/>
            <person name="Ferry-Dumazet H."/>
            <person name="Groppi A."/>
            <person name="Hantraye F."/>
            <person name="Hennequin C."/>
            <person name="Jauniaux N."/>
            <person name="Joyet P."/>
            <person name="Kachouri R."/>
            <person name="Kerrest A."/>
            <person name="Koszul R."/>
            <person name="Lemaire M."/>
            <person name="Lesur I."/>
            <person name="Ma L."/>
            <person name="Muller H."/>
            <person name="Nicaud J.M."/>
            <person name="Nikolski M."/>
            <person name="Oztas S."/>
            <person name="Ozier-Kalogeropoulos O."/>
            <person name="Pellenz S."/>
            <person name="Potier S."/>
            <person name="Richard G.F."/>
            <person name="Straub M.L."/>
            <person name="Suleau A."/>
            <person name="Swennene D."/>
            <person name="Tekaia F."/>
            <person name="Wesolowski-Louvel M."/>
            <person name="Westhof E."/>
            <person name="Wirth B."/>
            <person name="Zeniou-Meyer M."/>
            <person name="Zivanovic I."/>
            <person name="Bolotin-Fukuhara M."/>
            <person name="Thierry A."/>
            <person name="Bouchier C."/>
            <person name="Caudron B."/>
            <person name="Scarpelli C."/>
            <person name="Gaillardin C."/>
            <person name="Weissenbach J."/>
            <person name="Wincker P."/>
            <person name="Souciet J.L."/>
        </authorList>
    </citation>
    <scope>NUCLEOTIDE SEQUENCE [LARGE SCALE GENOMIC DNA]</scope>
    <source>
        <strain evidence="2">ATCC 8585 / CBS 2359 / DSM 70799 / NBRC 1267 / NRRL Y-1140 / WM37</strain>
    </source>
</reference>
<dbReference type="RefSeq" id="XP_002999419.1">
    <property type="nucleotide sequence ID" value="XM_002999373.1"/>
</dbReference>
<keyword evidence="2" id="KW-1185">Reference proteome</keyword>
<accession>B4UN86</accession>
<protein>
    <submittedName>
        <fullName evidence="1">KLLA0E23805p</fullName>
    </submittedName>
</protein>
<gene>
    <name evidence="1" type="ORF">KLLA0_E23805g</name>
</gene>
<organism evidence="1 2">
    <name type="scientific">Kluyveromyces lactis (strain ATCC 8585 / CBS 2359 / DSM 70799 / NBRC 1267 / NRRL Y-1140 / WM37)</name>
    <name type="common">Yeast</name>
    <name type="synonym">Candida sphaerica</name>
    <dbReference type="NCBI Taxonomy" id="284590"/>
    <lineage>
        <taxon>Eukaryota</taxon>
        <taxon>Fungi</taxon>
        <taxon>Dikarya</taxon>
        <taxon>Ascomycota</taxon>
        <taxon>Saccharomycotina</taxon>
        <taxon>Saccharomycetes</taxon>
        <taxon>Saccharomycetales</taxon>
        <taxon>Saccharomycetaceae</taxon>
        <taxon>Kluyveromyces</taxon>
    </lineage>
</organism>
<evidence type="ECO:0000313" key="1">
    <source>
        <dbReference type="EMBL" id="CAR56757.1"/>
    </source>
</evidence>
<dbReference type="InParanoid" id="B4UN86"/>
<dbReference type="GeneID" id="9487324"/>
<dbReference type="Proteomes" id="UP000000598">
    <property type="component" value="Chromosome E"/>
</dbReference>
<dbReference type="PaxDb" id="284590-B4UN86"/>